<dbReference type="InterPro" id="IPR023198">
    <property type="entry name" value="PGP-like_dom2"/>
</dbReference>
<dbReference type="SUPFAM" id="SSF56784">
    <property type="entry name" value="HAD-like"/>
    <property type="match status" value="1"/>
</dbReference>
<dbReference type="EC" id="3.1.3.18" evidence="4"/>
<dbReference type="SFLD" id="SFLDS00003">
    <property type="entry name" value="Haloacid_Dehalogenase"/>
    <property type="match status" value="1"/>
</dbReference>
<keyword evidence="5" id="KW-0378">Hydrolase</keyword>
<evidence type="ECO:0000256" key="1">
    <source>
        <dbReference type="ARBA" id="ARBA00000830"/>
    </source>
</evidence>
<dbReference type="Gene3D" id="1.10.150.240">
    <property type="entry name" value="Putative phosphatase, domain 2"/>
    <property type="match status" value="1"/>
</dbReference>
<dbReference type="Gene3D" id="3.40.50.1000">
    <property type="entry name" value="HAD superfamily/HAD-like"/>
    <property type="match status" value="1"/>
</dbReference>
<dbReference type="EMBL" id="JAAQPH010000006">
    <property type="protein sequence ID" value="NIA68911.1"/>
    <property type="molecule type" value="Genomic_DNA"/>
</dbReference>
<protein>
    <recommendedName>
        <fullName evidence="4">phosphoglycolate phosphatase</fullName>
        <ecNumber evidence="4">3.1.3.18</ecNumber>
    </recommendedName>
</protein>
<dbReference type="GO" id="GO:0006281">
    <property type="term" value="P:DNA repair"/>
    <property type="evidence" value="ECO:0007669"/>
    <property type="project" value="TreeGrafter"/>
</dbReference>
<dbReference type="InterPro" id="IPR023214">
    <property type="entry name" value="HAD_sf"/>
</dbReference>
<dbReference type="PANTHER" id="PTHR43434:SF1">
    <property type="entry name" value="PHOSPHOGLYCOLATE PHOSPHATASE"/>
    <property type="match status" value="1"/>
</dbReference>
<evidence type="ECO:0000256" key="3">
    <source>
        <dbReference type="ARBA" id="ARBA00006171"/>
    </source>
</evidence>
<dbReference type="InterPro" id="IPR036412">
    <property type="entry name" value="HAD-like_sf"/>
</dbReference>
<dbReference type="GO" id="GO:0008967">
    <property type="term" value="F:phosphoglycolate phosphatase activity"/>
    <property type="evidence" value="ECO:0007669"/>
    <property type="project" value="UniProtKB-EC"/>
</dbReference>
<evidence type="ECO:0000313" key="6">
    <source>
        <dbReference type="Proteomes" id="UP000761264"/>
    </source>
</evidence>
<dbReference type="PRINTS" id="PR00413">
    <property type="entry name" value="HADHALOGNASE"/>
</dbReference>
<dbReference type="PANTHER" id="PTHR43434">
    <property type="entry name" value="PHOSPHOGLYCOLATE PHOSPHATASE"/>
    <property type="match status" value="1"/>
</dbReference>
<dbReference type="InterPro" id="IPR050155">
    <property type="entry name" value="HAD-like_hydrolase_sf"/>
</dbReference>
<comment type="catalytic activity">
    <reaction evidence="1">
        <text>2-phosphoglycolate + H2O = glycolate + phosphate</text>
        <dbReference type="Rhea" id="RHEA:14369"/>
        <dbReference type="ChEBI" id="CHEBI:15377"/>
        <dbReference type="ChEBI" id="CHEBI:29805"/>
        <dbReference type="ChEBI" id="CHEBI:43474"/>
        <dbReference type="ChEBI" id="CHEBI:58033"/>
        <dbReference type="EC" id="3.1.3.18"/>
    </reaction>
</comment>
<dbReference type="SFLD" id="SFLDG01129">
    <property type="entry name" value="C1.5:_HAD__Beta-PGM__Phosphata"/>
    <property type="match status" value="1"/>
</dbReference>
<dbReference type="RefSeq" id="WP_167223979.1">
    <property type="nucleotide sequence ID" value="NZ_JAAQPH010000006.1"/>
</dbReference>
<dbReference type="Proteomes" id="UP000761264">
    <property type="component" value="Unassembled WGS sequence"/>
</dbReference>
<evidence type="ECO:0000256" key="4">
    <source>
        <dbReference type="ARBA" id="ARBA00013078"/>
    </source>
</evidence>
<dbReference type="AlphaFoldDB" id="A0A967C271"/>
<gene>
    <name evidence="5" type="ORF">HBA54_09930</name>
</gene>
<name>A0A967C271_9PROT</name>
<reference evidence="5" key="1">
    <citation type="submission" date="2020-03" db="EMBL/GenBank/DDBJ databases">
        <title>Genome of Pelagibius litoralis DSM 21314T.</title>
        <authorList>
            <person name="Wang G."/>
        </authorList>
    </citation>
    <scope>NUCLEOTIDE SEQUENCE</scope>
    <source>
        <strain evidence="5">DSM 21314</strain>
    </source>
</reference>
<dbReference type="InterPro" id="IPR006439">
    <property type="entry name" value="HAD-SF_hydro_IA"/>
</dbReference>
<accession>A0A967C271</accession>
<comment type="similarity">
    <text evidence="3">Belongs to the HAD-like hydrolase superfamily. CbbY/CbbZ/Gph/YieH family.</text>
</comment>
<dbReference type="Pfam" id="PF00702">
    <property type="entry name" value="Hydrolase"/>
    <property type="match status" value="1"/>
</dbReference>
<comment type="caution">
    <text evidence="5">The sequence shown here is derived from an EMBL/GenBank/DDBJ whole genome shotgun (WGS) entry which is preliminary data.</text>
</comment>
<evidence type="ECO:0000313" key="5">
    <source>
        <dbReference type="EMBL" id="NIA68911.1"/>
    </source>
</evidence>
<sequence>MTIQGILFDKDGTLLDYHATWMPLNRRAALAAAGGDVVLAERLLVASGYDPVSDTCVADSVLVAGSNDDLGICWAEVVGGDAAELTDRLSRIFEAGSAETAVAVEGLGETLEALAAGGLTLGVATNDSEEGALNSLAPFGVLDRFDFIAGYDSGHGAKPGPGMVQGFCKAMGIAPAAVAVVGDSRHDMEMGRRAGAGLLVGVLTGSGGHDDLAPHSHHVLDSIAGLEALLGDVAGKRRA</sequence>
<dbReference type="NCBIfam" id="TIGR01549">
    <property type="entry name" value="HAD-SF-IA-v1"/>
    <property type="match status" value="1"/>
</dbReference>
<organism evidence="5 6">
    <name type="scientific">Pelagibius litoralis</name>
    <dbReference type="NCBI Taxonomy" id="374515"/>
    <lineage>
        <taxon>Bacteria</taxon>
        <taxon>Pseudomonadati</taxon>
        <taxon>Pseudomonadota</taxon>
        <taxon>Alphaproteobacteria</taxon>
        <taxon>Rhodospirillales</taxon>
        <taxon>Rhodovibrionaceae</taxon>
        <taxon>Pelagibius</taxon>
    </lineage>
</organism>
<evidence type="ECO:0000256" key="2">
    <source>
        <dbReference type="ARBA" id="ARBA00004818"/>
    </source>
</evidence>
<keyword evidence="6" id="KW-1185">Reference proteome</keyword>
<proteinExistence type="inferred from homology"/>
<comment type="pathway">
    <text evidence="2">Organic acid metabolism; glycolate biosynthesis; glycolate from 2-phosphoglycolate: step 1/1.</text>
</comment>